<evidence type="ECO:0000256" key="2">
    <source>
        <dbReference type="ARBA" id="ARBA00022764"/>
    </source>
</evidence>
<dbReference type="AlphaFoldDB" id="T1B423"/>
<dbReference type="EMBL" id="AUZZ01000541">
    <property type="protein sequence ID" value="EQD67636.1"/>
    <property type="molecule type" value="Genomic_DNA"/>
</dbReference>
<dbReference type="InterPro" id="IPR012480">
    <property type="entry name" value="Hepar_II_III_C"/>
</dbReference>
<gene>
    <name evidence="5" type="ORF">B2A_00693</name>
</gene>
<sequence length="203" mass="22471">PDYLPGHAHADTLSFELSLHGQRTLVNGGTATYEPGPERLRQRGTAAHNTVTVDGQDSSEVWSSFRVARRARPLDVAWGVDATGALWLAAAHDGYRRLPGHVTHRRRWEMDAKRLHVTDILEGRFADAQASFRFGPGAQLCPESNGAGEVVTDAWLMRWQVRGHRTLEAAPGSWHPRFGASEPCRMLVLSFSGATLETDFCWS</sequence>
<dbReference type="Pfam" id="PF07940">
    <property type="entry name" value="Hepar_II_III_C"/>
    <property type="match status" value="1"/>
</dbReference>
<evidence type="ECO:0000313" key="5">
    <source>
        <dbReference type="EMBL" id="EQD67636.1"/>
    </source>
</evidence>
<proteinExistence type="predicted"/>
<dbReference type="PANTHER" id="PTHR39210">
    <property type="entry name" value="HEPARIN-SULFATE LYASE"/>
    <property type="match status" value="1"/>
</dbReference>
<organism evidence="5">
    <name type="scientific">mine drainage metagenome</name>
    <dbReference type="NCBI Taxonomy" id="410659"/>
    <lineage>
        <taxon>unclassified sequences</taxon>
        <taxon>metagenomes</taxon>
        <taxon>ecological metagenomes</taxon>
    </lineage>
</organism>
<dbReference type="Gene3D" id="2.70.98.70">
    <property type="match status" value="1"/>
</dbReference>
<protein>
    <submittedName>
        <fullName evidence="5">Heparinase II/III family protein</fullName>
    </submittedName>
</protein>
<comment type="caution">
    <text evidence="5">The sequence shown here is derived from an EMBL/GenBank/DDBJ whole genome shotgun (WGS) entry which is preliminary data.</text>
</comment>
<dbReference type="PANTHER" id="PTHR39210:SF1">
    <property type="entry name" value="HEPARIN-SULFATE LYASE"/>
    <property type="match status" value="1"/>
</dbReference>
<reference evidence="5" key="2">
    <citation type="journal article" date="2014" name="ISME J.">
        <title>Microbial stratification in low pH oxic and suboxic macroscopic growths along an acid mine drainage.</title>
        <authorList>
            <person name="Mendez-Garcia C."/>
            <person name="Mesa V."/>
            <person name="Sprenger R.R."/>
            <person name="Richter M."/>
            <person name="Diez M.S."/>
            <person name="Solano J."/>
            <person name="Bargiela R."/>
            <person name="Golyshina O.V."/>
            <person name="Manteca A."/>
            <person name="Ramos J.L."/>
            <person name="Gallego J.R."/>
            <person name="Llorente I."/>
            <person name="Martins Dos Santos V.A."/>
            <person name="Jensen O.N."/>
            <person name="Pelaez A.I."/>
            <person name="Sanchez J."/>
            <person name="Ferrer M."/>
        </authorList>
    </citation>
    <scope>NUCLEOTIDE SEQUENCE</scope>
</reference>
<keyword evidence="1" id="KW-0732">Signal</keyword>
<evidence type="ECO:0000259" key="4">
    <source>
        <dbReference type="Pfam" id="PF07940"/>
    </source>
</evidence>
<keyword evidence="2" id="KW-0574">Periplasm</keyword>
<accession>T1B423</accession>
<evidence type="ECO:0000256" key="3">
    <source>
        <dbReference type="ARBA" id="ARBA00023239"/>
    </source>
</evidence>
<keyword evidence="3" id="KW-0456">Lyase</keyword>
<dbReference type="GO" id="GO:0016829">
    <property type="term" value="F:lyase activity"/>
    <property type="evidence" value="ECO:0007669"/>
    <property type="project" value="UniProtKB-KW"/>
</dbReference>
<reference evidence="5" key="1">
    <citation type="submission" date="2013-08" db="EMBL/GenBank/DDBJ databases">
        <authorList>
            <person name="Mendez C."/>
            <person name="Richter M."/>
            <person name="Ferrer M."/>
            <person name="Sanchez J."/>
        </authorList>
    </citation>
    <scope>NUCLEOTIDE SEQUENCE</scope>
</reference>
<name>T1B423_9ZZZZ</name>
<feature type="domain" description="Heparinase II/III-like C-terminal" evidence="4">
    <location>
        <begin position="1"/>
        <end position="202"/>
    </location>
</feature>
<evidence type="ECO:0000256" key="1">
    <source>
        <dbReference type="ARBA" id="ARBA00022729"/>
    </source>
</evidence>
<feature type="non-terminal residue" evidence="5">
    <location>
        <position position="1"/>
    </location>
</feature>